<dbReference type="GO" id="GO:0004803">
    <property type="term" value="F:transposase activity"/>
    <property type="evidence" value="ECO:0007669"/>
    <property type="project" value="InterPro"/>
</dbReference>
<dbReference type="InterPro" id="IPR002514">
    <property type="entry name" value="Transposase_8"/>
</dbReference>
<comment type="caution">
    <text evidence="2">The sequence shown here is derived from an EMBL/GenBank/DDBJ whole genome shotgun (WGS) entry which is preliminary data.</text>
</comment>
<organism evidence="2 3">
    <name type="scientific">Roseivirga seohaensis subsp. aquiponti</name>
    <dbReference type="NCBI Taxonomy" id="1566026"/>
    <lineage>
        <taxon>Bacteria</taxon>
        <taxon>Pseudomonadati</taxon>
        <taxon>Bacteroidota</taxon>
        <taxon>Cytophagia</taxon>
        <taxon>Cytophagales</taxon>
        <taxon>Roseivirgaceae</taxon>
        <taxon>Roseivirga</taxon>
    </lineage>
</organism>
<dbReference type="Pfam" id="PF01527">
    <property type="entry name" value="HTH_Tnp_1"/>
    <property type="match status" value="1"/>
</dbReference>
<dbReference type="OrthoDB" id="1495855at2"/>
<evidence type="ECO:0000313" key="2">
    <source>
        <dbReference type="EMBL" id="KOF01325.1"/>
    </source>
</evidence>
<dbReference type="PATRIC" id="fig|1566026.4.peg.2654"/>
<evidence type="ECO:0000256" key="1">
    <source>
        <dbReference type="SAM" id="Coils"/>
    </source>
</evidence>
<dbReference type="AlphaFoldDB" id="A0A0L8AGP9"/>
<dbReference type="InterPro" id="IPR009057">
    <property type="entry name" value="Homeodomain-like_sf"/>
</dbReference>
<gene>
    <name evidence="2" type="ORF">OB69_18190</name>
</gene>
<dbReference type="Gene3D" id="1.10.10.60">
    <property type="entry name" value="Homeodomain-like"/>
    <property type="match status" value="1"/>
</dbReference>
<dbReference type="PANTHER" id="PTHR33609:SF5">
    <property type="entry name" value="LOW CALCIUM RESPONSE LOCUS PROTEIN S"/>
    <property type="match status" value="1"/>
</dbReference>
<feature type="coiled-coil region" evidence="1">
    <location>
        <begin position="49"/>
        <end position="76"/>
    </location>
</feature>
<keyword evidence="3" id="KW-1185">Reference proteome</keyword>
<dbReference type="InterPro" id="IPR052546">
    <property type="entry name" value="Transposase_8_domain"/>
</dbReference>
<dbReference type="Proteomes" id="UP000036908">
    <property type="component" value="Unassembled WGS sequence"/>
</dbReference>
<dbReference type="GO" id="GO:0003677">
    <property type="term" value="F:DNA binding"/>
    <property type="evidence" value="ECO:0007669"/>
    <property type="project" value="InterPro"/>
</dbReference>
<name>A0A0L8AGP9_9BACT</name>
<keyword evidence="1" id="KW-0175">Coiled coil</keyword>
<dbReference type="GO" id="GO:0006313">
    <property type="term" value="P:DNA transposition"/>
    <property type="evidence" value="ECO:0007669"/>
    <property type="project" value="InterPro"/>
</dbReference>
<reference evidence="3" key="1">
    <citation type="submission" date="2014-11" db="EMBL/GenBank/DDBJ databases">
        <title>Genome sequencing of Roseivirga sp. D-25.</title>
        <authorList>
            <person name="Selvaratnam C."/>
            <person name="Thevarajoo S."/>
            <person name="Goh K.M."/>
            <person name="Eee R."/>
            <person name="Chan K.-G."/>
            <person name="Chong C.S."/>
        </authorList>
    </citation>
    <scope>NUCLEOTIDE SEQUENCE [LARGE SCALE GENOMIC DNA]</scope>
    <source>
        <strain evidence="3">D-25</strain>
    </source>
</reference>
<protein>
    <submittedName>
        <fullName evidence="2">Transposase</fullName>
    </submittedName>
</protein>
<sequence length="88" mass="10383">MRKSKFTPTQIAKVLKEFDLGKDVETLSREYGVSKATFYKWRQRYGGMEASELKKVKKLEEENAKLKRMYADLALELDMAKYIIEKKL</sequence>
<proteinExistence type="predicted"/>
<dbReference type="EMBL" id="JSVA01000048">
    <property type="protein sequence ID" value="KOF01325.1"/>
    <property type="molecule type" value="Genomic_DNA"/>
</dbReference>
<accession>A0A0L8AGP9</accession>
<evidence type="ECO:0000313" key="3">
    <source>
        <dbReference type="Proteomes" id="UP000036908"/>
    </source>
</evidence>
<dbReference type="SUPFAM" id="SSF46689">
    <property type="entry name" value="Homeodomain-like"/>
    <property type="match status" value="1"/>
</dbReference>
<dbReference type="PANTHER" id="PTHR33609">
    <property type="entry name" value="LOW CALCIUM RESPONSE LOCUS PROTEIN S"/>
    <property type="match status" value="1"/>
</dbReference>